<sequence>MAHEPKLSAFIIKLNSIGRNVEKTNRNLFKNKIGNTSDNLEDSFIFLEICSKFIRTLDTEQMYSDESTKKSMTANQLDIENDDINTNIRFHSTSYIIEGIVEGGAYGKKRRKTSTTNKHLKSEVTERDAITDDFYFLIYTPLESDKSILLIQSYTDDNIDSVMKKFWKNFLTHPSLFRQPSITKYIPKNIIEDFKNGATISNLTYSTEIPSTSLLGSSIDFQTRNFKVTVKIEPTKDGITYSEFDEIITPIENSMFKNLRLGVFNKKKGALKDNETGKSSPFQLDNNFAIKPSIILSKYITINHDDSDFIRIKDYCFEILENIKQEVYPRNAVQER</sequence>
<organism evidence="1 2">
    <name type="scientific">Riemerella anatipestifer</name>
    <name type="common">Moraxella anatipestifer</name>
    <dbReference type="NCBI Taxonomy" id="34085"/>
    <lineage>
        <taxon>Bacteria</taxon>
        <taxon>Pseudomonadati</taxon>
        <taxon>Bacteroidota</taxon>
        <taxon>Flavobacteriia</taxon>
        <taxon>Flavobacteriales</taxon>
        <taxon>Weeksellaceae</taxon>
        <taxon>Riemerella</taxon>
    </lineage>
</organism>
<comment type="caution">
    <text evidence="1">The sequence shown here is derived from an EMBL/GenBank/DDBJ whole genome shotgun (WGS) entry which is preliminary data.</text>
</comment>
<protein>
    <submittedName>
        <fullName evidence="1">Uncharacterized protein</fullName>
    </submittedName>
</protein>
<gene>
    <name evidence="1" type="ORF">PG303_03410</name>
</gene>
<evidence type="ECO:0000313" key="2">
    <source>
        <dbReference type="Proteomes" id="UP001284033"/>
    </source>
</evidence>
<name>A0AAP6LJ87_RIEAN</name>
<accession>A0AAP6LJ87</accession>
<dbReference type="Proteomes" id="UP001284033">
    <property type="component" value="Unassembled WGS sequence"/>
</dbReference>
<dbReference type="AlphaFoldDB" id="A0AAP6LJ87"/>
<reference evidence="1" key="1">
    <citation type="submission" date="2023-01" db="EMBL/GenBank/DDBJ databases">
        <title>Genome-based studies on antimicrobial resistance profiles of Riemerella anatipestifer in China, 1994 to 2021.</title>
        <authorList>
            <person name="Yang Z."/>
            <person name="Zhu D."/>
        </authorList>
    </citation>
    <scope>NUCLEOTIDE SEQUENCE</scope>
    <source>
        <strain evidence="1">RCAD1218</strain>
    </source>
</reference>
<dbReference type="RefSeq" id="WP_161399172.1">
    <property type="nucleotide sequence ID" value="NZ_CP110126.1"/>
</dbReference>
<proteinExistence type="predicted"/>
<dbReference type="EMBL" id="JAQZHK010000002">
    <property type="protein sequence ID" value="MDY3512264.1"/>
    <property type="molecule type" value="Genomic_DNA"/>
</dbReference>
<evidence type="ECO:0000313" key="1">
    <source>
        <dbReference type="EMBL" id="MDY3512264.1"/>
    </source>
</evidence>